<dbReference type="GO" id="GO:0006631">
    <property type="term" value="P:fatty acid metabolic process"/>
    <property type="evidence" value="ECO:0007669"/>
    <property type="project" value="TreeGrafter"/>
</dbReference>
<feature type="domain" description="AMP-dependent synthetase/ligase" evidence="3">
    <location>
        <begin position="12"/>
        <end position="365"/>
    </location>
</feature>
<evidence type="ECO:0000256" key="2">
    <source>
        <dbReference type="ARBA" id="ARBA00022598"/>
    </source>
</evidence>
<protein>
    <recommendedName>
        <fullName evidence="7">Long-chain fatty acid--CoA ligase</fullName>
    </recommendedName>
</protein>
<gene>
    <name evidence="5" type="ORF">CDL23_06340</name>
</gene>
<evidence type="ECO:0000259" key="4">
    <source>
        <dbReference type="Pfam" id="PF13193"/>
    </source>
</evidence>
<dbReference type="Gene3D" id="3.40.50.12780">
    <property type="entry name" value="N-terminal domain of ligase-like"/>
    <property type="match status" value="1"/>
</dbReference>
<dbReference type="RefSeq" id="WP_101883888.1">
    <property type="nucleotide sequence ID" value="NZ_NIHT01000008.1"/>
</dbReference>
<dbReference type="CDD" id="cd04433">
    <property type="entry name" value="AFD_class_I"/>
    <property type="match status" value="1"/>
</dbReference>
<dbReference type="InterPro" id="IPR025110">
    <property type="entry name" value="AMP-bd_C"/>
</dbReference>
<dbReference type="Pfam" id="PF13193">
    <property type="entry name" value="AMP-binding_C"/>
    <property type="match status" value="1"/>
</dbReference>
<dbReference type="PANTHER" id="PTHR43201:SF5">
    <property type="entry name" value="MEDIUM-CHAIN ACYL-COA LIGASE ACSF2, MITOCHONDRIAL"/>
    <property type="match status" value="1"/>
</dbReference>
<accession>A0A2N5PLC5</accession>
<evidence type="ECO:0000259" key="3">
    <source>
        <dbReference type="Pfam" id="PF00501"/>
    </source>
</evidence>
<dbReference type="InterPro" id="IPR045851">
    <property type="entry name" value="AMP-bd_C_sf"/>
</dbReference>
<sequence length="492" mass="57108">MYDELEFWKCPNPEAIAFEYKKNIITYKELNEKINSIKVYFDELGIKKYDHVILIINNPLMYMEIFLALWKMNVTIIPLDYQLSLSQMKEIIQISDANYIISNKDSMSSEFENMDKEYSNLKKILMIRKREANVITVNSDSKKVSWIKKNDFDIGYIMLFTSGTSGHSKGVLLRKELFLRNVKQVIEYTSLTNEDVLLVNLPLSYSFALSEVCAHLLCGGKIILSTNNVYNALILLEIKEKNVTNYPATPYFYETLAKDIELGKELSVGNLKFFMSAGGYLNPFVIETIVKKFPGISFYNNYGQTEASPRLCFKCFNSESKDFLGVGTPLKGVEIDIFDNNRHKLKEGNIGEIGYKSEYLMLGYYKNKILNKNEYFMSGDLGYFEKGNLVIVGRTDSLIKINGRKVYKNRIENTLFQLPYISNIKIKKERHDIYGEYFVAYVVPKKDENPKEVIDKVYEFCKLNFNLYERPKKIVICNEIHLSSNKKVQLKE</sequence>
<reference evidence="5 6" key="1">
    <citation type="journal article" date="2017" name="Genome Med.">
        <title>A novel Ruminococcus gnavus clade enriched in inflammatory bowel disease patients.</title>
        <authorList>
            <person name="Hall A.B."/>
            <person name="Yassour M."/>
            <person name="Sauk J."/>
            <person name="Garner A."/>
            <person name="Jiang X."/>
            <person name="Arthur T."/>
            <person name="Lagoudas G.K."/>
            <person name="Vatanen T."/>
            <person name="Fornelos N."/>
            <person name="Wilson R."/>
            <person name="Bertha M."/>
            <person name="Cohen M."/>
            <person name="Garber J."/>
            <person name="Khalili H."/>
            <person name="Gevers D."/>
            <person name="Ananthakrishnan A.N."/>
            <person name="Kugathasan S."/>
            <person name="Lander E.S."/>
            <person name="Blainey P."/>
            <person name="Vlamakis H."/>
            <person name="Xavier R.J."/>
            <person name="Huttenhower C."/>
        </authorList>
    </citation>
    <scope>NUCLEOTIDE SEQUENCE [LARGE SCALE GENOMIC DNA]</scope>
    <source>
        <strain evidence="5 6">RJX1125</strain>
    </source>
</reference>
<dbReference type="InterPro" id="IPR020845">
    <property type="entry name" value="AMP-binding_CS"/>
</dbReference>
<dbReference type="GO" id="GO:0031956">
    <property type="term" value="F:medium-chain fatty acid-CoA ligase activity"/>
    <property type="evidence" value="ECO:0007669"/>
    <property type="project" value="TreeGrafter"/>
</dbReference>
<dbReference type="PANTHER" id="PTHR43201">
    <property type="entry name" value="ACYL-COA SYNTHETASE"/>
    <property type="match status" value="1"/>
</dbReference>
<name>A0A2N5PLC5_MEDGN</name>
<comment type="caution">
    <text evidence="5">The sequence shown here is derived from an EMBL/GenBank/DDBJ whole genome shotgun (WGS) entry which is preliminary data.</text>
</comment>
<dbReference type="EMBL" id="NIHT01000008">
    <property type="protein sequence ID" value="PLT75934.1"/>
    <property type="molecule type" value="Genomic_DNA"/>
</dbReference>
<dbReference type="AlphaFoldDB" id="A0A2N5PLC5"/>
<dbReference type="PROSITE" id="PS00455">
    <property type="entry name" value="AMP_BINDING"/>
    <property type="match status" value="1"/>
</dbReference>
<dbReference type="SUPFAM" id="SSF56801">
    <property type="entry name" value="Acetyl-CoA synthetase-like"/>
    <property type="match status" value="1"/>
</dbReference>
<keyword evidence="2" id="KW-0436">Ligase</keyword>
<dbReference type="InterPro" id="IPR000873">
    <property type="entry name" value="AMP-dep_synth/lig_dom"/>
</dbReference>
<evidence type="ECO:0000313" key="5">
    <source>
        <dbReference type="EMBL" id="PLT75934.1"/>
    </source>
</evidence>
<organism evidence="5 6">
    <name type="scientific">Mediterraneibacter gnavus</name>
    <name type="common">Ruminococcus gnavus</name>
    <dbReference type="NCBI Taxonomy" id="33038"/>
    <lineage>
        <taxon>Bacteria</taxon>
        <taxon>Bacillati</taxon>
        <taxon>Bacillota</taxon>
        <taxon>Clostridia</taxon>
        <taxon>Lachnospirales</taxon>
        <taxon>Lachnospiraceae</taxon>
        <taxon>Mediterraneibacter</taxon>
    </lineage>
</organism>
<comment type="similarity">
    <text evidence="1">Belongs to the ATP-dependent AMP-binding enzyme family.</text>
</comment>
<dbReference type="Gene3D" id="3.30.300.30">
    <property type="match status" value="1"/>
</dbReference>
<dbReference type="Pfam" id="PF00501">
    <property type="entry name" value="AMP-binding"/>
    <property type="match status" value="1"/>
</dbReference>
<dbReference type="Proteomes" id="UP000235093">
    <property type="component" value="Unassembled WGS sequence"/>
</dbReference>
<evidence type="ECO:0008006" key="7">
    <source>
        <dbReference type="Google" id="ProtNLM"/>
    </source>
</evidence>
<feature type="domain" description="AMP-binding enzyme C-terminal" evidence="4">
    <location>
        <begin position="411"/>
        <end position="487"/>
    </location>
</feature>
<proteinExistence type="inferred from homology"/>
<evidence type="ECO:0000313" key="6">
    <source>
        <dbReference type="Proteomes" id="UP000235093"/>
    </source>
</evidence>
<evidence type="ECO:0000256" key="1">
    <source>
        <dbReference type="ARBA" id="ARBA00006432"/>
    </source>
</evidence>
<dbReference type="InterPro" id="IPR042099">
    <property type="entry name" value="ANL_N_sf"/>
</dbReference>